<feature type="signal peptide" evidence="1">
    <location>
        <begin position="1"/>
        <end position="20"/>
    </location>
</feature>
<dbReference type="SUPFAM" id="SSF51445">
    <property type="entry name" value="(Trans)glycosidases"/>
    <property type="match status" value="1"/>
</dbReference>
<evidence type="ECO:0000259" key="3">
    <source>
        <dbReference type="Pfam" id="PF13204"/>
    </source>
</evidence>
<gene>
    <name evidence="4" type="ORF">JIN87_16655</name>
</gene>
<dbReference type="Proteomes" id="UP000617628">
    <property type="component" value="Unassembled WGS sequence"/>
</dbReference>
<name>A0A934S326_9BACT</name>
<proteinExistence type="predicted"/>
<dbReference type="InterPro" id="IPR025277">
    <property type="entry name" value="Apiosidase-like_cat_dom"/>
</dbReference>
<keyword evidence="4" id="KW-0378">Hydrolase</keyword>
<dbReference type="GO" id="GO:0016787">
    <property type="term" value="F:hydrolase activity"/>
    <property type="evidence" value="ECO:0007669"/>
    <property type="project" value="UniProtKB-KW"/>
</dbReference>
<sequence>MKLLFVLFTFSAMSSVFIQAQYLRVSENGRYLETDDGNPLFWLADTAWELVHRLDLEESERYLRNRAAKGFTVVQVVLLAECNGLTDPTPDGHLPLEDLDPTRPNEAYFQHVDKVVSLAAEQGVYLAMLPTWGAHAQDKAHPLFENHSLFSKETARAYGRFLGERYRDAWNIVWVLGGDRSPEDTEDIWDSMASGLKEGDGGKHLISYHPGGGHATTEYFPDTPWLDFHMRQSGHDARDIPVWEDIGSDYLTHPAKPVLNAEPAYEQIPIGWNEVNGRFDAYDIRKSAYLSVFAGAFGHSYGHNSVWQMLEEGREPIVWAEDPWHVAIDSPVSYQMRHLRSLMESRPFLSRIPDQSLLLTEENFGSAYIQITRDGVLGEKDASYIMAYLSIARALKLDTSVIEGGRLKAWWYDPRTGLTYFIESFENEGTYSPKWEDRVSLDMGGPDWVLVIDDAERGYGKPGS</sequence>
<evidence type="ECO:0000313" key="4">
    <source>
        <dbReference type="EMBL" id="MBK1878514.1"/>
    </source>
</evidence>
<dbReference type="InterPro" id="IPR024749">
    <property type="entry name" value="Collagen-bd_put"/>
</dbReference>
<dbReference type="Gene3D" id="3.20.20.80">
    <property type="entry name" value="Glycosidases"/>
    <property type="match status" value="1"/>
</dbReference>
<feature type="domain" description="Putative collagen-binding" evidence="2">
    <location>
        <begin position="352"/>
        <end position="453"/>
    </location>
</feature>
<evidence type="ECO:0000256" key="1">
    <source>
        <dbReference type="SAM" id="SignalP"/>
    </source>
</evidence>
<reference evidence="4" key="1">
    <citation type="submission" date="2021-01" db="EMBL/GenBank/DDBJ databases">
        <title>Modified the classification status of verrucomicrobia.</title>
        <authorList>
            <person name="Feng X."/>
        </authorList>
    </citation>
    <scope>NUCLEOTIDE SEQUENCE</scope>
    <source>
        <strain evidence="4">KCTC 13126</strain>
    </source>
</reference>
<keyword evidence="5" id="KW-1185">Reference proteome</keyword>
<feature type="chain" id="PRO_5036724971" evidence="1">
    <location>
        <begin position="21"/>
        <end position="464"/>
    </location>
</feature>
<evidence type="ECO:0000313" key="5">
    <source>
        <dbReference type="Proteomes" id="UP000617628"/>
    </source>
</evidence>
<comment type="caution">
    <text evidence="4">The sequence shown here is derived from an EMBL/GenBank/DDBJ whole genome shotgun (WGS) entry which is preliminary data.</text>
</comment>
<dbReference type="RefSeq" id="WP_200356726.1">
    <property type="nucleotide sequence ID" value="NZ_JAENIL010000031.1"/>
</dbReference>
<dbReference type="PANTHER" id="PTHR37836:SF3">
    <property type="entry name" value="ENDOGLUCANASE"/>
    <property type="match status" value="1"/>
</dbReference>
<dbReference type="Pfam" id="PF12904">
    <property type="entry name" value="Collagen_bind_2"/>
    <property type="match status" value="1"/>
</dbReference>
<evidence type="ECO:0000259" key="2">
    <source>
        <dbReference type="Pfam" id="PF12904"/>
    </source>
</evidence>
<dbReference type="PANTHER" id="PTHR37836">
    <property type="entry name" value="LMO1036 PROTEIN"/>
    <property type="match status" value="1"/>
</dbReference>
<organism evidence="4 5">
    <name type="scientific">Pelagicoccus mobilis</name>
    <dbReference type="NCBI Taxonomy" id="415221"/>
    <lineage>
        <taxon>Bacteria</taxon>
        <taxon>Pseudomonadati</taxon>
        <taxon>Verrucomicrobiota</taxon>
        <taxon>Opitutia</taxon>
        <taxon>Puniceicoccales</taxon>
        <taxon>Pelagicoccaceae</taxon>
        <taxon>Pelagicoccus</taxon>
    </lineage>
</organism>
<feature type="domain" description="Apiosidase-like catalytic" evidence="3">
    <location>
        <begin position="26"/>
        <end position="349"/>
    </location>
</feature>
<dbReference type="EMBL" id="JAENIL010000031">
    <property type="protein sequence ID" value="MBK1878514.1"/>
    <property type="molecule type" value="Genomic_DNA"/>
</dbReference>
<dbReference type="InterPro" id="IPR017853">
    <property type="entry name" value="GH"/>
</dbReference>
<accession>A0A934S326</accession>
<protein>
    <submittedName>
        <fullName evidence="4">Glycoside hydrolase family 140 protein</fullName>
    </submittedName>
</protein>
<keyword evidence="1" id="KW-0732">Signal</keyword>
<dbReference type="AlphaFoldDB" id="A0A934S326"/>
<dbReference type="Pfam" id="PF13204">
    <property type="entry name" value="Apiosidase"/>
    <property type="match status" value="1"/>
</dbReference>